<proteinExistence type="predicted"/>
<reference evidence="2" key="1">
    <citation type="submission" date="2022-11" db="UniProtKB">
        <authorList>
            <consortium name="WormBaseParasite"/>
        </authorList>
    </citation>
    <scope>IDENTIFICATION</scope>
</reference>
<dbReference type="Proteomes" id="UP000887580">
    <property type="component" value="Unplaced"/>
</dbReference>
<evidence type="ECO:0000313" key="1">
    <source>
        <dbReference type="Proteomes" id="UP000887580"/>
    </source>
</evidence>
<accession>A0AC35FKD3</accession>
<organism evidence="1 2">
    <name type="scientific">Panagrolaimus sp. PS1159</name>
    <dbReference type="NCBI Taxonomy" id="55785"/>
    <lineage>
        <taxon>Eukaryota</taxon>
        <taxon>Metazoa</taxon>
        <taxon>Ecdysozoa</taxon>
        <taxon>Nematoda</taxon>
        <taxon>Chromadorea</taxon>
        <taxon>Rhabditida</taxon>
        <taxon>Tylenchina</taxon>
        <taxon>Panagrolaimomorpha</taxon>
        <taxon>Panagrolaimoidea</taxon>
        <taxon>Panagrolaimidae</taxon>
        <taxon>Panagrolaimus</taxon>
    </lineage>
</organism>
<dbReference type="WBParaSite" id="PS1159_v2.g1828.t1">
    <property type="protein sequence ID" value="PS1159_v2.g1828.t1"/>
    <property type="gene ID" value="PS1159_v2.g1828"/>
</dbReference>
<protein>
    <submittedName>
        <fullName evidence="2">Uncharacterized protein</fullName>
    </submittedName>
</protein>
<sequence>MHIFTMIGCRILYLKNKRMYRILAYRVSLDRRCQNLENIKVTKILWNPILAFAAIGPIGLIIRAVSILIGHKVDFGVIHLFYNLSFIIAIAQKYFTMKKLKTSPQTFQKYILGPLGKFLPTNSSIDHYFADLKKQWN</sequence>
<name>A0AC35FKD3_9BILA</name>
<evidence type="ECO:0000313" key="2">
    <source>
        <dbReference type="WBParaSite" id="PS1159_v2.g1828.t1"/>
    </source>
</evidence>